<dbReference type="PANTHER" id="PTHR33287:SF11">
    <property type="entry name" value="OS03G0778400 PROTEIN"/>
    <property type="match status" value="1"/>
</dbReference>
<reference evidence="2 3" key="1">
    <citation type="submission" date="2020-06" db="EMBL/GenBank/DDBJ databases">
        <title>WGS assembly of Ceratodon purpureus strain R40.</title>
        <authorList>
            <person name="Carey S.B."/>
            <person name="Jenkins J."/>
            <person name="Shu S."/>
            <person name="Lovell J.T."/>
            <person name="Sreedasyam A."/>
            <person name="Maumus F."/>
            <person name="Tiley G.P."/>
            <person name="Fernandez-Pozo N."/>
            <person name="Barry K."/>
            <person name="Chen C."/>
            <person name="Wang M."/>
            <person name="Lipzen A."/>
            <person name="Daum C."/>
            <person name="Saski C.A."/>
            <person name="Payton A.C."/>
            <person name="Mcbreen J.C."/>
            <person name="Conrad R.E."/>
            <person name="Kollar L.M."/>
            <person name="Olsson S."/>
            <person name="Huttunen S."/>
            <person name="Landis J.B."/>
            <person name="Wickett N.J."/>
            <person name="Johnson M.G."/>
            <person name="Rensing S.A."/>
            <person name="Grimwood J."/>
            <person name="Schmutz J."/>
            <person name="Mcdaniel S.F."/>
        </authorList>
    </citation>
    <scope>NUCLEOTIDE SEQUENCE [LARGE SCALE GENOMIC DNA]</scope>
    <source>
        <strain evidence="2 3">R40</strain>
    </source>
</reference>
<sequence>MNHRTQNHSGTFKAPPNLYQVPDTVVQIPIPFTTHANLADHRVELQMADTMVRLPANEKLHHILESDLADRRVEIQRDDRLKFTLQEWDNTLQKALVTIQYKKTGCINMKSELYQLIGFYTVFQGVILTAVAQGGLLKCQTCWGPTSLSLLVSIATIPAVHDRLKEYNFFKNNLFWEIEYSNRIAKQIQMLKQKGAAFDFAECGEEAQHEEKKGTLFRLQARKNQIVKWLTSLFLCVFSSIILTCCYIIPCWESIETL</sequence>
<feature type="transmembrane region" description="Helical" evidence="1">
    <location>
        <begin position="226"/>
        <end position="250"/>
    </location>
</feature>
<keyword evidence="1" id="KW-1133">Transmembrane helix</keyword>
<gene>
    <name evidence="2" type="ORF">KC19_6G126700</name>
</gene>
<accession>A0A8T0HGW8</accession>
<name>A0A8T0HGW8_CERPU</name>
<dbReference type="Proteomes" id="UP000822688">
    <property type="component" value="Chromosome 6"/>
</dbReference>
<proteinExistence type="predicted"/>
<keyword evidence="3" id="KW-1185">Reference proteome</keyword>
<dbReference type="PANTHER" id="PTHR33287">
    <property type="entry name" value="OS03G0453550 PROTEIN"/>
    <property type="match status" value="1"/>
</dbReference>
<evidence type="ECO:0000313" key="3">
    <source>
        <dbReference type="Proteomes" id="UP000822688"/>
    </source>
</evidence>
<comment type="caution">
    <text evidence="2">The sequence shown here is derived from an EMBL/GenBank/DDBJ whole genome shotgun (WGS) entry which is preliminary data.</text>
</comment>
<keyword evidence="1" id="KW-0472">Membrane</keyword>
<organism evidence="2 3">
    <name type="scientific">Ceratodon purpureus</name>
    <name type="common">Fire moss</name>
    <name type="synonym">Dicranum purpureum</name>
    <dbReference type="NCBI Taxonomy" id="3225"/>
    <lineage>
        <taxon>Eukaryota</taxon>
        <taxon>Viridiplantae</taxon>
        <taxon>Streptophyta</taxon>
        <taxon>Embryophyta</taxon>
        <taxon>Bryophyta</taxon>
        <taxon>Bryophytina</taxon>
        <taxon>Bryopsida</taxon>
        <taxon>Dicranidae</taxon>
        <taxon>Pseudoditrichales</taxon>
        <taxon>Ditrichaceae</taxon>
        <taxon>Ceratodon</taxon>
    </lineage>
</organism>
<evidence type="ECO:0000313" key="2">
    <source>
        <dbReference type="EMBL" id="KAG0569937.1"/>
    </source>
</evidence>
<keyword evidence="1" id="KW-0812">Transmembrane</keyword>
<protein>
    <submittedName>
        <fullName evidence="2">Uncharacterized protein</fullName>
    </submittedName>
</protein>
<evidence type="ECO:0000256" key="1">
    <source>
        <dbReference type="SAM" id="Phobius"/>
    </source>
</evidence>
<dbReference type="AlphaFoldDB" id="A0A8T0HGW8"/>
<dbReference type="EMBL" id="CM026427">
    <property type="protein sequence ID" value="KAG0569937.1"/>
    <property type="molecule type" value="Genomic_DNA"/>
</dbReference>